<feature type="region of interest" description="Disordered" evidence="8">
    <location>
        <begin position="499"/>
        <end position="524"/>
    </location>
</feature>
<dbReference type="InterPro" id="IPR048351">
    <property type="entry name" value="SOK_DIX"/>
</dbReference>
<dbReference type="Pfam" id="PF06136">
    <property type="entry name" value="SOK"/>
    <property type="match status" value="1"/>
</dbReference>
<evidence type="ECO:0000256" key="4">
    <source>
        <dbReference type="ARBA" id="ARBA00022618"/>
    </source>
</evidence>
<dbReference type="GO" id="GO:0051301">
    <property type="term" value="P:cell division"/>
    <property type="evidence" value="ECO:0007669"/>
    <property type="project" value="UniProtKB-KW"/>
</dbReference>
<dbReference type="Proteomes" id="UP000006727">
    <property type="component" value="Chromosome 2"/>
</dbReference>
<dbReference type="EnsemblPlants" id="Pp3c2_20380V3.3">
    <property type="protein sequence ID" value="Pp3c2_20380V3.3"/>
    <property type="gene ID" value="Pp3c2_20380"/>
</dbReference>
<sequence>MDSSSESYHKIEVIYLLSKGAEQDDHPHMIQVQYPSHQHAPTLRDVKFRLTALRGRGMPDSYSWSYKRSYKGTFIWCDVFDGDDILPLSESGEYVLKALEVMDSSEDACDRGVEHLGQEVARVLPTNRNGTSANFNEVHSIDDVRRVAPNKCVEVKRQFMGGSVHNNMTGKANRNEQGDAYGTTSRVPDPENCIENKRCLESMTGSDSSRSNISTDESYGLSFERDLKMDMKEMPACPATRSTDHGGMSSLAPRSSRLSRREYVKCKTWAVKEDENAALNHGRLSRRSSDTLRDSNSVGNTVDIPSSPVTRPCFPGDPLIFMLKKATKFHRSQLCRKAEVEGSPCATVGKPSSSRHTSKIRHGSGPLKAYHGPHSSKSATQNSRPVTYETSAKESERDIRSLCQFLGASNVGSVSQTINKEGTKKTGSARHIQAGSNDDFDFARHKEVAVDISEKLLLPEQVTGRYEKPSRMSKQLINKLDSKSLNMVTRPAVRLSSKLGSGQASESFSPASPHAPQRPIVSRPQEKAVNQLSLVAGFEDPQITSSDTSNAGLSCTSKASGLKAVKLPRNASNNCYFSLTIPDLEKRAADTKVYPWRENSAFNSIELYSGTLQKVDLVSPYLKLQANSTTETKEPAKPKNSPSKHGDFDDKEERPLTPASTERHWENLLQEAVSCSQSISKGFDTA</sequence>
<comment type="similarity">
    <text evidence="7">Belongs to the SOSEKI family.</text>
</comment>
<feature type="region of interest" description="Disordered" evidence="8">
    <location>
        <begin position="164"/>
        <end position="188"/>
    </location>
</feature>
<evidence type="ECO:0000256" key="7">
    <source>
        <dbReference type="ARBA" id="ARBA00024211"/>
    </source>
</evidence>
<keyword evidence="5" id="KW-0472">Membrane</keyword>
<feature type="compositionally biased region" description="Polar residues" evidence="8">
    <location>
        <begin position="375"/>
        <end position="390"/>
    </location>
</feature>
<organism evidence="10 11">
    <name type="scientific">Physcomitrium patens</name>
    <name type="common">Spreading-leaved earth moss</name>
    <name type="synonym">Physcomitrella patens</name>
    <dbReference type="NCBI Taxonomy" id="3218"/>
    <lineage>
        <taxon>Eukaryota</taxon>
        <taxon>Viridiplantae</taxon>
        <taxon>Streptophyta</taxon>
        <taxon>Embryophyta</taxon>
        <taxon>Bryophyta</taxon>
        <taxon>Bryophytina</taxon>
        <taxon>Bryopsida</taxon>
        <taxon>Funariidae</taxon>
        <taxon>Funariales</taxon>
        <taxon>Funariaceae</taxon>
        <taxon>Physcomitrium</taxon>
    </lineage>
</organism>
<comment type="subcellular location">
    <subcellularLocation>
        <location evidence="1">Cell membrane</location>
        <topology evidence="1">Peripheral membrane protein</topology>
        <orientation evidence="1">Cytoplasmic side</orientation>
    </subcellularLocation>
</comment>
<protein>
    <submittedName>
        <fullName evidence="10">Protein SOSEKI 2</fullName>
    </submittedName>
</protein>
<dbReference type="Gramene" id="Pp3c2_20380V3.4">
    <property type="protein sequence ID" value="Pp3c2_20380V3.4"/>
    <property type="gene ID" value="Pp3c2_20380"/>
</dbReference>
<dbReference type="InterPro" id="IPR010369">
    <property type="entry name" value="SOK"/>
</dbReference>
<feature type="compositionally biased region" description="Polar residues" evidence="8">
    <location>
        <begin position="499"/>
        <end position="510"/>
    </location>
</feature>
<evidence type="ECO:0000256" key="8">
    <source>
        <dbReference type="SAM" id="MobiDB-lite"/>
    </source>
</evidence>
<dbReference type="Gramene" id="Pp3c2_20380V3.5">
    <property type="protein sequence ID" value="Pp3c2_20380V3.5"/>
    <property type="gene ID" value="Pp3c2_20380"/>
</dbReference>
<reference evidence="10" key="3">
    <citation type="submission" date="2020-12" db="UniProtKB">
        <authorList>
            <consortium name="EnsemblPlants"/>
        </authorList>
    </citation>
    <scope>IDENTIFICATION</scope>
</reference>
<dbReference type="OrthoDB" id="1907705at2759"/>
<evidence type="ECO:0000313" key="11">
    <source>
        <dbReference type="Proteomes" id="UP000006727"/>
    </source>
</evidence>
<keyword evidence="11" id="KW-1185">Reference proteome</keyword>
<feature type="region of interest" description="Disordered" evidence="8">
    <location>
        <begin position="281"/>
        <end position="304"/>
    </location>
</feature>
<dbReference type="GO" id="GO:0005886">
    <property type="term" value="C:plasma membrane"/>
    <property type="evidence" value="ECO:0007669"/>
    <property type="project" value="UniProtKB-SubCell"/>
</dbReference>
<keyword evidence="4" id="KW-0132">Cell division</keyword>
<evidence type="ECO:0000313" key="10">
    <source>
        <dbReference type="EnsemblPlants" id="Pp3c2_20380V3.5"/>
    </source>
</evidence>
<keyword evidence="2" id="KW-0217">Developmental protein</keyword>
<evidence type="ECO:0000256" key="6">
    <source>
        <dbReference type="ARBA" id="ARBA00023306"/>
    </source>
</evidence>
<dbReference type="RefSeq" id="XP_024397865.1">
    <property type="nucleotide sequence ID" value="XM_024542097.2"/>
</dbReference>
<dbReference type="PANTHER" id="PTHR31083:SF6">
    <property type="entry name" value="PROTEIN SOSEKI 3"/>
    <property type="match status" value="1"/>
</dbReference>
<reference evidence="10 11" key="1">
    <citation type="journal article" date="2008" name="Science">
        <title>The Physcomitrella genome reveals evolutionary insights into the conquest of land by plants.</title>
        <authorList>
            <person name="Rensing S."/>
            <person name="Lang D."/>
            <person name="Zimmer A."/>
            <person name="Terry A."/>
            <person name="Salamov A."/>
            <person name="Shapiro H."/>
            <person name="Nishiyama T."/>
            <person name="Perroud P.-F."/>
            <person name="Lindquist E."/>
            <person name="Kamisugi Y."/>
            <person name="Tanahashi T."/>
            <person name="Sakakibara K."/>
            <person name="Fujita T."/>
            <person name="Oishi K."/>
            <person name="Shin-I T."/>
            <person name="Kuroki Y."/>
            <person name="Toyoda A."/>
            <person name="Suzuki Y."/>
            <person name="Hashimoto A."/>
            <person name="Yamaguchi K."/>
            <person name="Sugano A."/>
            <person name="Kohara Y."/>
            <person name="Fujiyama A."/>
            <person name="Anterola A."/>
            <person name="Aoki S."/>
            <person name="Ashton N."/>
            <person name="Barbazuk W.B."/>
            <person name="Barker E."/>
            <person name="Bennetzen J."/>
            <person name="Bezanilla M."/>
            <person name="Blankenship R."/>
            <person name="Cho S.H."/>
            <person name="Dutcher S."/>
            <person name="Estelle M."/>
            <person name="Fawcett J.A."/>
            <person name="Gundlach H."/>
            <person name="Hanada K."/>
            <person name="Heyl A."/>
            <person name="Hicks K.A."/>
            <person name="Hugh J."/>
            <person name="Lohr M."/>
            <person name="Mayer K."/>
            <person name="Melkozernov A."/>
            <person name="Murata T."/>
            <person name="Nelson D."/>
            <person name="Pils B."/>
            <person name="Prigge M."/>
            <person name="Reiss B."/>
            <person name="Renner T."/>
            <person name="Rombauts S."/>
            <person name="Rushton P."/>
            <person name="Sanderfoot A."/>
            <person name="Schween G."/>
            <person name="Shiu S.-H."/>
            <person name="Stueber K."/>
            <person name="Theodoulou F.L."/>
            <person name="Tu H."/>
            <person name="Van de Peer Y."/>
            <person name="Verrier P.J."/>
            <person name="Waters E."/>
            <person name="Wood A."/>
            <person name="Yang L."/>
            <person name="Cove D."/>
            <person name="Cuming A."/>
            <person name="Hasebe M."/>
            <person name="Lucas S."/>
            <person name="Mishler D.B."/>
            <person name="Reski R."/>
            <person name="Grigoriev I."/>
            <person name="Quatrano R.S."/>
            <person name="Boore J.L."/>
        </authorList>
    </citation>
    <scope>NUCLEOTIDE SEQUENCE [LARGE SCALE GENOMIC DNA]</scope>
    <source>
        <strain evidence="10 11">cv. Gransden 2004</strain>
    </source>
</reference>
<feature type="region of interest" description="Disordered" evidence="8">
    <location>
        <begin position="628"/>
        <end position="664"/>
    </location>
</feature>
<keyword evidence="3" id="KW-1003">Cell membrane</keyword>
<feature type="region of interest" description="Disordered" evidence="8">
    <location>
        <begin position="340"/>
        <end position="393"/>
    </location>
</feature>
<evidence type="ECO:0000256" key="2">
    <source>
        <dbReference type="ARBA" id="ARBA00022473"/>
    </source>
</evidence>
<feature type="compositionally biased region" description="Basic and acidic residues" evidence="8">
    <location>
        <begin position="644"/>
        <end position="664"/>
    </location>
</feature>
<evidence type="ECO:0000256" key="1">
    <source>
        <dbReference type="ARBA" id="ARBA00004413"/>
    </source>
</evidence>
<dbReference type="EnsemblPlants" id="Pp3c2_20380V3.4">
    <property type="protein sequence ID" value="Pp3c2_20380V3.4"/>
    <property type="gene ID" value="Pp3c2_20380"/>
</dbReference>
<accession>A9T4U0</accession>
<dbReference type="PANTHER" id="PTHR31083">
    <property type="entry name" value="UPSTREAM OF FLC PROTEIN (DUF966)"/>
    <property type="match status" value="1"/>
</dbReference>
<evidence type="ECO:0000259" key="9">
    <source>
        <dbReference type="Pfam" id="PF06136"/>
    </source>
</evidence>
<dbReference type="AlphaFoldDB" id="A9T4U0"/>
<reference evidence="10 11" key="2">
    <citation type="journal article" date="2018" name="Plant J.">
        <title>The Physcomitrella patens chromosome-scale assembly reveals moss genome structure and evolution.</title>
        <authorList>
            <person name="Lang D."/>
            <person name="Ullrich K.K."/>
            <person name="Murat F."/>
            <person name="Fuchs J."/>
            <person name="Jenkins J."/>
            <person name="Haas F.B."/>
            <person name="Piednoel M."/>
            <person name="Gundlach H."/>
            <person name="Van Bel M."/>
            <person name="Meyberg R."/>
            <person name="Vives C."/>
            <person name="Morata J."/>
            <person name="Symeonidi A."/>
            <person name="Hiss M."/>
            <person name="Muchero W."/>
            <person name="Kamisugi Y."/>
            <person name="Saleh O."/>
            <person name="Blanc G."/>
            <person name="Decker E.L."/>
            <person name="van Gessel N."/>
            <person name="Grimwood J."/>
            <person name="Hayes R.D."/>
            <person name="Graham S.W."/>
            <person name="Gunter L.E."/>
            <person name="McDaniel S.F."/>
            <person name="Hoernstein S.N.W."/>
            <person name="Larsson A."/>
            <person name="Li F.W."/>
            <person name="Perroud P.F."/>
            <person name="Phillips J."/>
            <person name="Ranjan P."/>
            <person name="Rokshar D.S."/>
            <person name="Rothfels C.J."/>
            <person name="Schneider L."/>
            <person name="Shu S."/>
            <person name="Stevenson D.W."/>
            <person name="Thummler F."/>
            <person name="Tillich M."/>
            <person name="Villarreal Aguilar J.C."/>
            <person name="Widiez T."/>
            <person name="Wong G.K."/>
            <person name="Wymore A."/>
            <person name="Zhang Y."/>
            <person name="Zimmer A.D."/>
            <person name="Quatrano R.S."/>
            <person name="Mayer K.F.X."/>
            <person name="Goodstein D."/>
            <person name="Casacuberta J.M."/>
            <person name="Vandepoele K."/>
            <person name="Reski R."/>
            <person name="Cuming A.C."/>
            <person name="Tuskan G.A."/>
            <person name="Maumus F."/>
            <person name="Salse J."/>
            <person name="Schmutz J."/>
            <person name="Rensing S.A."/>
        </authorList>
    </citation>
    <scope>NUCLEOTIDE SEQUENCE [LARGE SCALE GENOMIC DNA]</scope>
    <source>
        <strain evidence="10 11">cv. Gransden 2004</strain>
    </source>
</reference>
<proteinExistence type="inferred from homology"/>
<feature type="domain" description="SOSEKI DIX-like" evidence="9">
    <location>
        <begin position="12"/>
        <end position="101"/>
    </location>
</feature>
<dbReference type="HOGENOM" id="CLU_417628_0_0_1"/>
<gene>
    <name evidence="10" type="primary">SOK2</name>
</gene>
<dbReference type="Gramene" id="Pp3c2_20380V3.3">
    <property type="protein sequence ID" value="Pp3c2_20380V3.3"/>
    <property type="gene ID" value="Pp3c2_20380"/>
</dbReference>
<dbReference type="EMBL" id="ABEU02000002">
    <property type="status" value="NOT_ANNOTATED_CDS"/>
    <property type="molecule type" value="Genomic_DNA"/>
</dbReference>
<keyword evidence="6" id="KW-0131">Cell cycle</keyword>
<evidence type="ECO:0000256" key="5">
    <source>
        <dbReference type="ARBA" id="ARBA00023136"/>
    </source>
</evidence>
<dbReference type="EnsemblPlants" id="Pp3c2_20380V3.5">
    <property type="protein sequence ID" value="Pp3c2_20380V3.5"/>
    <property type="gene ID" value="Pp3c2_20380"/>
</dbReference>
<dbReference type="GO" id="GO:0051258">
    <property type="term" value="P:protein polymerization"/>
    <property type="evidence" value="ECO:0007669"/>
    <property type="project" value="UniProtKB-ARBA"/>
</dbReference>
<dbReference type="GeneID" id="112293052"/>
<dbReference type="eggNOG" id="ENOG502QVHU">
    <property type="taxonomic scope" value="Eukaryota"/>
</dbReference>
<evidence type="ECO:0000256" key="3">
    <source>
        <dbReference type="ARBA" id="ARBA00022475"/>
    </source>
</evidence>
<name>A9T4U0_PHYPA</name>